<gene>
    <name evidence="1" type="ORF">GT635_09280</name>
</gene>
<sequence length="53" mass="5851">MGRANPFGELVAVLTADEFLLLRKAVDERRCRDEVGVGKLAENAAAYLPDPEY</sequence>
<accession>A0A6L8RLL0</accession>
<proteinExistence type="predicted"/>
<dbReference type="AlphaFoldDB" id="A0A6L8RLL0"/>
<name>A0A6L8RLL0_9ACTN</name>
<evidence type="ECO:0000313" key="1">
    <source>
        <dbReference type="EMBL" id="MZJ86634.1"/>
    </source>
</evidence>
<comment type="caution">
    <text evidence="1">The sequence shown here is derived from an EMBL/GenBank/DDBJ whole genome shotgun (WGS) entry which is preliminary data.</text>
</comment>
<dbReference type="Proteomes" id="UP000481598">
    <property type="component" value="Unassembled WGS sequence"/>
</dbReference>
<dbReference type="EMBL" id="WWTB01000025">
    <property type="protein sequence ID" value="MZJ86634.1"/>
    <property type="molecule type" value="Genomic_DNA"/>
</dbReference>
<protein>
    <submittedName>
        <fullName evidence="1">Uncharacterized protein</fullName>
    </submittedName>
</protein>
<reference evidence="1 2" key="1">
    <citation type="journal article" date="2019" name="Nat. Med.">
        <title>A library of human gut bacterial isolates paired with longitudinal multiomics data enables mechanistic microbiome research.</title>
        <authorList>
            <person name="Poyet M."/>
            <person name="Groussin M."/>
            <person name="Gibbons S.M."/>
            <person name="Avila-Pacheco J."/>
            <person name="Jiang X."/>
            <person name="Kearney S.M."/>
            <person name="Perrotta A.R."/>
            <person name="Berdy B."/>
            <person name="Zhao S."/>
            <person name="Lieberman T.D."/>
            <person name="Swanson P.K."/>
            <person name="Smith M."/>
            <person name="Roesemann S."/>
            <person name="Alexander J.E."/>
            <person name="Rich S.A."/>
            <person name="Livny J."/>
            <person name="Vlamakis H."/>
            <person name="Clish C."/>
            <person name="Bullock K."/>
            <person name="Deik A."/>
            <person name="Scott J."/>
            <person name="Pierce K.A."/>
            <person name="Xavier R.J."/>
            <person name="Alm E.J."/>
        </authorList>
    </citation>
    <scope>NUCLEOTIDE SEQUENCE [LARGE SCALE GENOMIC DNA]</scope>
    <source>
        <strain evidence="1 2">BIOML-A10</strain>
    </source>
</reference>
<evidence type="ECO:0000313" key="2">
    <source>
        <dbReference type="Proteomes" id="UP000481598"/>
    </source>
</evidence>
<dbReference type="RefSeq" id="WP_161154767.1">
    <property type="nucleotide sequence ID" value="NZ_WWSY01000001.1"/>
</dbReference>
<organism evidence="1 2">
    <name type="scientific">Collinsella aerofaciens</name>
    <dbReference type="NCBI Taxonomy" id="74426"/>
    <lineage>
        <taxon>Bacteria</taxon>
        <taxon>Bacillati</taxon>
        <taxon>Actinomycetota</taxon>
        <taxon>Coriobacteriia</taxon>
        <taxon>Coriobacteriales</taxon>
        <taxon>Coriobacteriaceae</taxon>
        <taxon>Collinsella</taxon>
    </lineage>
</organism>